<evidence type="ECO:0000256" key="2">
    <source>
        <dbReference type="ARBA" id="ARBA00009870"/>
    </source>
</evidence>
<evidence type="ECO:0000256" key="1">
    <source>
        <dbReference type="ARBA" id="ARBA00004123"/>
    </source>
</evidence>
<organism evidence="6 7">
    <name type="scientific">Globisporangium ultimum (strain ATCC 200006 / CBS 805.95 / DAOM BR144)</name>
    <name type="common">Pythium ultimum</name>
    <dbReference type="NCBI Taxonomy" id="431595"/>
    <lineage>
        <taxon>Eukaryota</taxon>
        <taxon>Sar</taxon>
        <taxon>Stramenopiles</taxon>
        <taxon>Oomycota</taxon>
        <taxon>Peronosporomycetes</taxon>
        <taxon>Pythiales</taxon>
        <taxon>Pythiaceae</taxon>
        <taxon>Globisporangium</taxon>
    </lineage>
</organism>
<dbReference type="EMBL" id="GL376636">
    <property type="status" value="NOT_ANNOTATED_CDS"/>
    <property type="molecule type" value="Genomic_DNA"/>
</dbReference>
<reference evidence="6" key="3">
    <citation type="submission" date="2015-02" db="UniProtKB">
        <authorList>
            <consortium name="EnsemblProtists"/>
        </authorList>
    </citation>
    <scope>IDENTIFICATION</scope>
    <source>
        <strain evidence="6">DAOM BR144</strain>
    </source>
</reference>
<feature type="domain" description="Rad21/Rec8-like protein N-terminal" evidence="5">
    <location>
        <begin position="1"/>
        <end position="103"/>
    </location>
</feature>
<evidence type="ECO:0008006" key="8">
    <source>
        <dbReference type="Google" id="ProtNLM"/>
    </source>
</evidence>
<reference evidence="7" key="1">
    <citation type="journal article" date="2010" name="Genome Biol.">
        <title>Genome sequence of the necrotrophic plant pathogen Pythium ultimum reveals original pathogenicity mechanisms and effector repertoire.</title>
        <authorList>
            <person name="Levesque C.A."/>
            <person name="Brouwer H."/>
            <person name="Cano L."/>
            <person name="Hamilton J.P."/>
            <person name="Holt C."/>
            <person name="Huitema E."/>
            <person name="Raffaele S."/>
            <person name="Robideau G.P."/>
            <person name="Thines M."/>
            <person name="Win J."/>
            <person name="Zerillo M.M."/>
            <person name="Beakes G.W."/>
            <person name="Boore J.L."/>
            <person name="Busam D."/>
            <person name="Dumas B."/>
            <person name="Ferriera S."/>
            <person name="Fuerstenberg S.I."/>
            <person name="Gachon C.M."/>
            <person name="Gaulin E."/>
            <person name="Govers F."/>
            <person name="Grenville-Briggs L."/>
            <person name="Horner N."/>
            <person name="Hostetler J."/>
            <person name="Jiang R.H."/>
            <person name="Johnson J."/>
            <person name="Krajaejun T."/>
            <person name="Lin H."/>
            <person name="Meijer H.J."/>
            <person name="Moore B."/>
            <person name="Morris P."/>
            <person name="Phuntmart V."/>
            <person name="Puiu D."/>
            <person name="Shetty J."/>
            <person name="Stajich J.E."/>
            <person name="Tripathy S."/>
            <person name="Wawra S."/>
            <person name="van West P."/>
            <person name="Whitty B.R."/>
            <person name="Coutinho P.M."/>
            <person name="Henrissat B."/>
            <person name="Martin F."/>
            <person name="Thomas P.D."/>
            <person name="Tyler B.M."/>
            <person name="De Vries R.P."/>
            <person name="Kamoun S."/>
            <person name="Yandell M."/>
            <person name="Tisserat N."/>
            <person name="Buell C.R."/>
        </authorList>
    </citation>
    <scope>NUCLEOTIDE SEQUENCE</scope>
    <source>
        <strain evidence="7">DAOM:BR144</strain>
    </source>
</reference>
<evidence type="ECO:0000259" key="5">
    <source>
        <dbReference type="Pfam" id="PF04825"/>
    </source>
</evidence>
<accession>K3W5D2</accession>
<dbReference type="Pfam" id="PF04824">
    <property type="entry name" value="Rad21_Rec8"/>
    <property type="match status" value="1"/>
</dbReference>
<dbReference type="GO" id="GO:1990414">
    <property type="term" value="P:replication-born double-strand break repair via sister chromatid exchange"/>
    <property type="evidence" value="ECO:0007669"/>
    <property type="project" value="TreeGrafter"/>
</dbReference>
<dbReference type="InterPro" id="IPR023093">
    <property type="entry name" value="ScpA-like_C"/>
</dbReference>
<proteinExistence type="inferred from homology"/>
<reference evidence="7" key="2">
    <citation type="submission" date="2010-04" db="EMBL/GenBank/DDBJ databases">
        <authorList>
            <person name="Buell R."/>
            <person name="Hamilton J."/>
            <person name="Hostetler J."/>
        </authorList>
    </citation>
    <scope>NUCLEOTIDE SEQUENCE [LARGE SCALE GENOMIC DNA]</scope>
    <source>
        <strain evidence="7">DAOM:BR144</strain>
    </source>
</reference>
<dbReference type="Proteomes" id="UP000019132">
    <property type="component" value="Unassembled WGS sequence"/>
</dbReference>
<dbReference type="InParanoid" id="K3W5D2"/>
<dbReference type="InterPro" id="IPR006909">
    <property type="entry name" value="Rad21/Rec8_C_eu"/>
</dbReference>
<dbReference type="STRING" id="431595.K3W5D2"/>
<feature type="domain" description="Rad21/Rec8-like protein C-terminal eukaryotic" evidence="4">
    <location>
        <begin position="535"/>
        <end position="582"/>
    </location>
</feature>
<dbReference type="eggNOG" id="KOG1213">
    <property type="taxonomic scope" value="Eukaryota"/>
</dbReference>
<dbReference type="GO" id="GO:0007062">
    <property type="term" value="P:sister chromatid cohesion"/>
    <property type="evidence" value="ECO:0007669"/>
    <property type="project" value="InterPro"/>
</dbReference>
<dbReference type="CDD" id="cd21788">
    <property type="entry name" value="Rad21_Rec8_M_SpRad21p-like"/>
    <property type="match status" value="1"/>
</dbReference>
<dbReference type="InterPro" id="IPR006910">
    <property type="entry name" value="Rad21_Rec8_N"/>
</dbReference>
<keyword evidence="7" id="KW-1185">Reference proteome</keyword>
<dbReference type="Gene3D" id="1.10.10.580">
    <property type="entry name" value="Structural maintenance of chromosome 1. Chain E"/>
    <property type="match status" value="1"/>
</dbReference>
<comment type="similarity">
    <text evidence="2">Belongs to the rad21 family.</text>
</comment>
<name>K3W5D2_GLOUD</name>
<evidence type="ECO:0000259" key="4">
    <source>
        <dbReference type="Pfam" id="PF04824"/>
    </source>
</evidence>
<comment type="subcellular location">
    <subcellularLocation>
        <location evidence="1">Nucleus</location>
    </subcellularLocation>
</comment>
<evidence type="ECO:0000313" key="6">
    <source>
        <dbReference type="EnsemblProtists" id="PYU1_T000173"/>
    </source>
</evidence>
<evidence type="ECO:0000313" key="7">
    <source>
        <dbReference type="Proteomes" id="UP000019132"/>
    </source>
</evidence>
<dbReference type="PANTHER" id="PTHR12585">
    <property type="entry name" value="SCC1 / RAD21 FAMILY MEMBER"/>
    <property type="match status" value="1"/>
</dbReference>
<dbReference type="EnsemblProtists" id="PYU1_T000173">
    <property type="protein sequence ID" value="PYU1_T000173"/>
    <property type="gene ID" value="PYU1_G000173"/>
</dbReference>
<protein>
    <recommendedName>
        <fullName evidence="8">Rad21/Rec8-like protein N-terminal domain-containing protein</fullName>
    </recommendedName>
</protein>
<evidence type="ECO:0000256" key="3">
    <source>
        <dbReference type="ARBA" id="ARBA00023242"/>
    </source>
</evidence>
<dbReference type="SUPFAM" id="SSF46785">
    <property type="entry name" value="Winged helix' DNA-binding domain"/>
    <property type="match status" value="1"/>
</dbReference>
<dbReference type="GO" id="GO:0008278">
    <property type="term" value="C:cohesin complex"/>
    <property type="evidence" value="ECO:0007669"/>
    <property type="project" value="InterPro"/>
</dbReference>
<dbReference type="Pfam" id="PF04825">
    <property type="entry name" value="Rad21_Rec8_N"/>
    <property type="match status" value="1"/>
</dbReference>
<dbReference type="AlphaFoldDB" id="K3W5D2"/>
<dbReference type="FunFam" id="1.10.10.580:FF:000005">
    <property type="entry name" value="Double-strand-break repair protein rad21"/>
    <property type="match status" value="1"/>
</dbReference>
<sequence>MFYSQIILAKKGPLGKIWLAAHWDKKLNKQQIFTADIQSSVDSIVNPQVPLALRVSGHLLLGVVRIYSRKVKYLFSDCSEALVKIKLAFRPGVVDLPANNQQASAHAINVSNFGEFDVELTYSIDAISAPSLDEWINASSQTTARRQDITLADPLQRVQEDELVERDGFGVEDSFGGGDWQAFDLDDMADKEGVLNASNVSDVEVARDASAVLPQLDESGLMNAMDKSNAEESGFGDAFQPDLAFNDEYGDMAPDALEIDNGFDVPPSPASNSLDISTDLNASINSTSRASLDFALADEEQAQTVRPKKKRKIGRDSVTELSSAFLKKGMTDTSDITRTRDVAYRKPSSLSVSVGPELFAKPCMLNMSDELLGMFTYTMKKKRKFPFVSEENDEADKADEEVEQTRRLSALSMQDGGRGSSISGYDSILDDADHHNDKSFDLGESHRGLDIEETEFPDYDLGAPMEPEYPEEELEDLNVDIELAAVNDLQGNMDDSMNDQHVGISTAQHKWHPHTVKVMKVLRQSLHDKSEVTYKQLTKNTQNRRTAAALFFELLQLKTLNYVDVDQSRPYGDIKITKATRFSETIPAVDGDFE</sequence>
<dbReference type="HOGENOM" id="CLU_015775_0_0_1"/>
<dbReference type="GO" id="GO:0003682">
    <property type="term" value="F:chromatin binding"/>
    <property type="evidence" value="ECO:0007669"/>
    <property type="project" value="TreeGrafter"/>
</dbReference>
<dbReference type="OMA" id="HKWHPHT"/>
<dbReference type="PANTHER" id="PTHR12585:SF69">
    <property type="entry name" value="FI11703P"/>
    <property type="match status" value="1"/>
</dbReference>
<dbReference type="InterPro" id="IPR039781">
    <property type="entry name" value="Rad21/Rec8-like"/>
</dbReference>
<dbReference type="InterPro" id="IPR036390">
    <property type="entry name" value="WH_DNA-bd_sf"/>
</dbReference>
<dbReference type="VEuPathDB" id="FungiDB:PYU1_G000173"/>
<keyword evidence="3" id="KW-0539">Nucleus</keyword>
<dbReference type="GO" id="GO:0005634">
    <property type="term" value="C:nucleus"/>
    <property type="evidence" value="ECO:0007669"/>
    <property type="project" value="UniProtKB-SubCell"/>
</dbReference>